<evidence type="ECO:0000256" key="9">
    <source>
        <dbReference type="SAM" id="Phobius"/>
    </source>
</evidence>
<dbReference type="InterPro" id="IPR002656">
    <property type="entry name" value="Acyl_transf_3_dom"/>
</dbReference>
<dbReference type="SUPFAM" id="SSF52266">
    <property type="entry name" value="SGNH hydrolase"/>
    <property type="match status" value="1"/>
</dbReference>
<dbReference type="EMBL" id="CAFBQU010000029">
    <property type="protein sequence ID" value="CAB5066233.1"/>
    <property type="molecule type" value="Genomic_DNA"/>
</dbReference>
<evidence type="ECO:0000256" key="7">
    <source>
        <dbReference type="ARBA" id="ARBA00023315"/>
    </source>
</evidence>
<dbReference type="InterPro" id="IPR036514">
    <property type="entry name" value="SGNH_hydro_sf"/>
</dbReference>
<dbReference type="AlphaFoldDB" id="A0A6J7RD80"/>
<feature type="transmembrane region" description="Helical" evidence="9">
    <location>
        <begin position="200"/>
        <end position="218"/>
    </location>
</feature>
<keyword evidence="5 9" id="KW-1133">Transmembrane helix</keyword>
<dbReference type="InterPro" id="IPR050879">
    <property type="entry name" value="Acyltransferase_3"/>
</dbReference>
<dbReference type="PANTHER" id="PTHR23028">
    <property type="entry name" value="ACETYLTRANSFERASE"/>
    <property type="match status" value="1"/>
</dbReference>
<evidence type="ECO:0000256" key="6">
    <source>
        <dbReference type="ARBA" id="ARBA00023136"/>
    </source>
</evidence>
<evidence type="ECO:0000256" key="2">
    <source>
        <dbReference type="ARBA" id="ARBA00022475"/>
    </source>
</evidence>
<organism evidence="11">
    <name type="scientific">freshwater metagenome</name>
    <dbReference type="NCBI Taxonomy" id="449393"/>
    <lineage>
        <taxon>unclassified sequences</taxon>
        <taxon>metagenomes</taxon>
        <taxon>ecological metagenomes</taxon>
    </lineage>
</organism>
<sequence>MKEHFRNDNQRSTAGDDRALSGLSSFDAQLGPSHMGYIPSLDGLRALAVLAVILYHAHFSWIRGGFIGVEVFFVVSGFLITSLLLEESEDTGAISLRQFWIRRARRLLPALFTMLVAVSAWALLFSKYKVGQLRHDFLSAVFYISNWWQIFSSNVPYFAPKDPPLLRHLWSLAVEEQWYLLWPIAFIALFKWGKNRAKVAQALLVVAAFIMVFTAVAYSSSNGDRINFLYLSTITRSTGLLLGAAGACLWRPWRMAGIAQRGRASAADIPERTLNLAALVSGSLLVLLALGLTVSGAPLYRGGLILVSLSSLVLVACAVHPNAVGVQKFLGYAPLVEIGKRSYGLYLWHWPIFLFTNARESAGKFFIAIVITAVVTELSFRCIEMPIRNGFIGRARETLKNINHPLRKDMVIIASSYATAAGVLIASVSIALAFTTPIDLSVDNGDDLEFGATTTIAGATQTTVNGVVAPSTTLPTLANPIRLVIVGDSQAKALAKNLPVGIEKTFTVTDGGVSGCGVYDTGTGISPSIDFKQSFEFCRGWEKKWTASVQKAKGQLALVVLGAWEVLDVLGGGVNYSLGSAQANTFFKTQVKRGIDALVLGGAKVALLEVPCMRPKDVKGAGIPPLPERGDDTRTAQLNKLLQEVASENAATTTFVKGPREWCTSSIIGNDLGYRWDGVHVYKPGAKLIMDTIAPSLLAIPLQ</sequence>
<proteinExistence type="predicted"/>
<keyword evidence="3" id="KW-0808">Transferase</keyword>
<feature type="transmembrane region" description="Helical" evidence="9">
    <location>
        <begin position="410"/>
        <end position="434"/>
    </location>
</feature>
<dbReference type="GO" id="GO:0005886">
    <property type="term" value="C:plasma membrane"/>
    <property type="evidence" value="ECO:0007669"/>
    <property type="project" value="UniProtKB-SubCell"/>
</dbReference>
<evidence type="ECO:0000256" key="8">
    <source>
        <dbReference type="SAM" id="MobiDB-lite"/>
    </source>
</evidence>
<comment type="subcellular location">
    <subcellularLocation>
        <location evidence="1">Cell membrane</location>
        <topology evidence="1">Multi-pass membrane protein</topology>
    </subcellularLocation>
</comment>
<feature type="transmembrane region" description="Helical" evidence="9">
    <location>
        <begin position="230"/>
        <end position="253"/>
    </location>
</feature>
<feature type="compositionally biased region" description="Basic and acidic residues" evidence="8">
    <location>
        <begin position="1"/>
        <end position="19"/>
    </location>
</feature>
<name>A0A6J7RD80_9ZZZZ</name>
<evidence type="ECO:0000313" key="12">
    <source>
        <dbReference type="EMBL" id="CAB5066233.1"/>
    </source>
</evidence>
<keyword evidence="6 9" id="KW-0472">Membrane</keyword>
<evidence type="ECO:0000256" key="3">
    <source>
        <dbReference type="ARBA" id="ARBA00022679"/>
    </source>
</evidence>
<feature type="region of interest" description="Disordered" evidence="8">
    <location>
        <begin position="1"/>
        <end position="20"/>
    </location>
</feature>
<feature type="domain" description="Acyltransferase 3" evidence="10">
    <location>
        <begin position="39"/>
        <end position="363"/>
    </location>
</feature>
<evidence type="ECO:0000256" key="5">
    <source>
        <dbReference type="ARBA" id="ARBA00022989"/>
    </source>
</evidence>
<accession>A0A6J7RD80</accession>
<feature type="transmembrane region" description="Helical" evidence="9">
    <location>
        <begin position="177"/>
        <end position="193"/>
    </location>
</feature>
<gene>
    <name evidence="11" type="ORF">UFOPK4098_01191</name>
    <name evidence="12" type="ORF">UFOPK4347_01129</name>
</gene>
<dbReference type="PANTHER" id="PTHR23028:SF53">
    <property type="entry name" value="ACYL_TRANSF_3 DOMAIN-CONTAINING PROTEIN"/>
    <property type="match status" value="1"/>
</dbReference>
<evidence type="ECO:0000256" key="4">
    <source>
        <dbReference type="ARBA" id="ARBA00022692"/>
    </source>
</evidence>
<dbReference type="GO" id="GO:0016747">
    <property type="term" value="F:acyltransferase activity, transferring groups other than amino-acyl groups"/>
    <property type="evidence" value="ECO:0007669"/>
    <property type="project" value="InterPro"/>
</dbReference>
<dbReference type="GO" id="GO:0009103">
    <property type="term" value="P:lipopolysaccharide biosynthetic process"/>
    <property type="evidence" value="ECO:0007669"/>
    <property type="project" value="TreeGrafter"/>
</dbReference>
<protein>
    <submittedName>
        <fullName evidence="11">Unannotated protein</fullName>
    </submittedName>
</protein>
<dbReference type="EMBL" id="CAFBPN010000076">
    <property type="protein sequence ID" value="CAB5026598.1"/>
    <property type="molecule type" value="Genomic_DNA"/>
</dbReference>
<keyword evidence="7" id="KW-0012">Acyltransferase</keyword>
<keyword evidence="2" id="KW-1003">Cell membrane</keyword>
<evidence type="ECO:0000259" key="10">
    <source>
        <dbReference type="Pfam" id="PF01757"/>
    </source>
</evidence>
<feature type="transmembrane region" description="Helical" evidence="9">
    <location>
        <begin position="105"/>
        <end position="125"/>
    </location>
</feature>
<keyword evidence="4 9" id="KW-0812">Transmembrane</keyword>
<reference evidence="11" key="1">
    <citation type="submission" date="2020-05" db="EMBL/GenBank/DDBJ databases">
        <authorList>
            <person name="Chiriac C."/>
            <person name="Salcher M."/>
            <person name="Ghai R."/>
            <person name="Kavagutti S V."/>
        </authorList>
    </citation>
    <scope>NUCLEOTIDE SEQUENCE</scope>
</reference>
<feature type="transmembrane region" description="Helical" evidence="9">
    <location>
        <begin position="37"/>
        <end position="57"/>
    </location>
</feature>
<feature type="transmembrane region" description="Helical" evidence="9">
    <location>
        <begin position="299"/>
        <end position="319"/>
    </location>
</feature>
<feature type="transmembrane region" description="Helical" evidence="9">
    <location>
        <begin position="274"/>
        <end position="293"/>
    </location>
</feature>
<evidence type="ECO:0000313" key="11">
    <source>
        <dbReference type="EMBL" id="CAB5026598.1"/>
    </source>
</evidence>
<dbReference type="Gene3D" id="3.40.50.1110">
    <property type="entry name" value="SGNH hydrolase"/>
    <property type="match status" value="1"/>
</dbReference>
<evidence type="ECO:0000256" key="1">
    <source>
        <dbReference type="ARBA" id="ARBA00004651"/>
    </source>
</evidence>
<feature type="transmembrane region" description="Helical" evidence="9">
    <location>
        <begin position="64"/>
        <end position="85"/>
    </location>
</feature>
<dbReference type="Pfam" id="PF01757">
    <property type="entry name" value="Acyl_transf_3"/>
    <property type="match status" value="1"/>
</dbReference>